<dbReference type="RefSeq" id="WP_086956702.1">
    <property type="nucleotide sequence ID" value="NZ_CAWNQC010000101.1"/>
</dbReference>
<evidence type="ECO:0000313" key="3">
    <source>
        <dbReference type="Proteomes" id="UP000196435"/>
    </source>
</evidence>
<dbReference type="EMBL" id="NIBU01000019">
    <property type="protein sequence ID" value="PHM35927.1"/>
    <property type="molecule type" value="Genomic_DNA"/>
</dbReference>
<reference evidence="2" key="1">
    <citation type="submission" date="2016-12" db="EMBL/GenBank/DDBJ databases">
        <authorList>
            <person name="Song W.-J."/>
            <person name="Kurnit D.M."/>
        </authorList>
    </citation>
    <scope>NUCLEOTIDE SEQUENCE [LARGE SCALE GENOMIC DNA]</scope>
    <source>
        <strain evidence="2">HGB1681</strain>
    </source>
</reference>
<accession>A0A1N6MWK7</accession>
<evidence type="ECO:0000313" key="4">
    <source>
        <dbReference type="Proteomes" id="UP000224871"/>
    </source>
</evidence>
<dbReference type="Proteomes" id="UP000224871">
    <property type="component" value="Unassembled WGS sequence"/>
</dbReference>
<evidence type="ECO:0000313" key="1">
    <source>
        <dbReference type="EMBL" id="PHM35927.1"/>
    </source>
</evidence>
<sequence length="201" mass="22974">MATTNSVIERVSRRLEDQEPGYAYTHWQEVDLLIAVNYGLRVIGRYHPRQFGEMVMYDLPPDGLLHTSCTAFVPPYTLTNRAGRRIRYLASLEETPSAWDMDLCNGEGGPLYLVNRAEGEYEAYPVNPHEHYKVRGLCIQIPTVTKDENVPLTDDLLPALEEIMMFYAYSYDKTSTVYTEKGHVHWQNALLLLGVTNGSRQ</sequence>
<keyword evidence="4" id="KW-1185">Reference proteome</keyword>
<name>A0A1N6MWK7_9GAMM</name>
<protein>
    <submittedName>
        <fullName evidence="2">Uncharacterized protein</fullName>
    </submittedName>
</protein>
<organism evidence="2 3">
    <name type="scientific">Xenorhabdus innexi</name>
    <dbReference type="NCBI Taxonomy" id="290109"/>
    <lineage>
        <taxon>Bacteria</taxon>
        <taxon>Pseudomonadati</taxon>
        <taxon>Pseudomonadota</taxon>
        <taxon>Gammaproteobacteria</taxon>
        <taxon>Enterobacterales</taxon>
        <taxon>Morganellaceae</taxon>
        <taxon>Xenorhabdus</taxon>
    </lineage>
</organism>
<evidence type="ECO:0000313" key="2">
    <source>
        <dbReference type="EMBL" id="SIP73226.1"/>
    </source>
</evidence>
<dbReference type="EMBL" id="FTLG01000089">
    <property type="protein sequence ID" value="SIP73226.1"/>
    <property type="molecule type" value="Genomic_DNA"/>
</dbReference>
<reference evidence="3" key="2">
    <citation type="submission" date="2016-12" db="EMBL/GenBank/DDBJ databases">
        <authorList>
            <person name="Gaudriault S."/>
        </authorList>
    </citation>
    <scope>NUCLEOTIDE SEQUENCE [LARGE SCALE GENOMIC DNA]</scope>
    <source>
        <strain evidence="3">HGB1681 (deposited as PTA-6826 in the American Type Culture Collection)</strain>
    </source>
</reference>
<gene>
    <name evidence="1" type="ORF">Xinn_01997</name>
    <name evidence="2" type="ORF">XIS1_1790032</name>
</gene>
<dbReference type="AlphaFoldDB" id="A0A1N6MWK7"/>
<proteinExistence type="predicted"/>
<dbReference type="Proteomes" id="UP000196435">
    <property type="component" value="Unassembled WGS sequence"/>
</dbReference>
<reference evidence="1 4" key="3">
    <citation type="journal article" date="2017" name="Nat. Microbiol.">
        <title>Natural product diversity associated with the nematode symbionts Photorhabdus and Xenorhabdus.</title>
        <authorList>
            <person name="Tobias N.J."/>
            <person name="Wolff H."/>
            <person name="Djahanschiri B."/>
            <person name="Grundmann F."/>
            <person name="Kronenwerth M."/>
            <person name="Shi Y.M."/>
            <person name="Simonyi S."/>
            <person name="Grun P."/>
            <person name="Shapiro-Ilan D."/>
            <person name="Pidot S.J."/>
            <person name="Stinear T.P."/>
            <person name="Ebersberger I."/>
            <person name="Bode H.B."/>
        </authorList>
    </citation>
    <scope>NUCLEOTIDE SEQUENCE [LARGE SCALE GENOMIC DNA]</scope>
    <source>
        <strain evidence="1 4">DSM 16336</strain>
    </source>
</reference>